<dbReference type="Proteomes" id="UP000830375">
    <property type="component" value="Unassembled WGS sequence"/>
</dbReference>
<dbReference type="SUPFAM" id="SSF56672">
    <property type="entry name" value="DNA/RNA polymerases"/>
    <property type="match status" value="1"/>
</dbReference>
<gene>
    <name evidence="1" type="ORF">H4Q32_020379</name>
</gene>
<accession>A0ABQ8LF53</accession>
<protein>
    <submittedName>
        <fullName evidence="1">Retrovirus-related Pol polyprotein</fullName>
    </submittedName>
</protein>
<dbReference type="PANTHER" id="PTHR34072:SF52">
    <property type="entry name" value="RIBONUCLEASE H"/>
    <property type="match status" value="1"/>
</dbReference>
<name>A0ABQ8LF53_LABRO</name>
<reference evidence="1 2" key="1">
    <citation type="submission" date="2022-01" db="EMBL/GenBank/DDBJ databases">
        <title>A high-quality chromosome-level genome assembly of rohu carp, Labeo rohita.</title>
        <authorList>
            <person name="Arick M.A. II"/>
            <person name="Hsu C.-Y."/>
            <person name="Magbanua Z."/>
            <person name="Pechanova O."/>
            <person name="Grover C."/>
            <person name="Miller E."/>
            <person name="Thrash A."/>
            <person name="Ezzel L."/>
            <person name="Alam S."/>
            <person name="Benzie J."/>
            <person name="Hamilton M."/>
            <person name="Karsi A."/>
            <person name="Lawrence M.L."/>
            <person name="Peterson D.G."/>
        </authorList>
    </citation>
    <scope>NUCLEOTIDE SEQUENCE [LARGE SCALE GENOMIC DNA]</scope>
    <source>
        <strain evidence="2">BAU-BD-2019</strain>
        <tissue evidence="1">Blood</tissue>
    </source>
</reference>
<keyword evidence="2" id="KW-1185">Reference proteome</keyword>
<dbReference type="InterPro" id="IPR043128">
    <property type="entry name" value="Rev_trsase/Diguanyl_cyclase"/>
</dbReference>
<evidence type="ECO:0000313" key="2">
    <source>
        <dbReference type="Proteomes" id="UP000830375"/>
    </source>
</evidence>
<organism evidence="1 2">
    <name type="scientific">Labeo rohita</name>
    <name type="common">Indian major carp</name>
    <name type="synonym">Cyprinus rohita</name>
    <dbReference type="NCBI Taxonomy" id="84645"/>
    <lineage>
        <taxon>Eukaryota</taxon>
        <taxon>Metazoa</taxon>
        <taxon>Chordata</taxon>
        <taxon>Craniata</taxon>
        <taxon>Vertebrata</taxon>
        <taxon>Euteleostomi</taxon>
        <taxon>Actinopterygii</taxon>
        <taxon>Neopterygii</taxon>
        <taxon>Teleostei</taxon>
        <taxon>Ostariophysi</taxon>
        <taxon>Cypriniformes</taxon>
        <taxon>Cyprinidae</taxon>
        <taxon>Labeoninae</taxon>
        <taxon>Labeonini</taxon>
        <taxon>Labeo</taxon>
    </lineage>
</organism>
<evidence type="ECO:0000313" key="1">
    <source>
        <dbReference type="EMBL" id="KAI2649159.1"/>
    </source>
</evidence>
<dbReference type="EMBL" id="JACTAM010000024">
    <property type="protein sequence ID" value="KAI2649159.1"/>
    <property type="molecule type" value="Genomic_DNA"/>
</dbReference>
<dbReference type="PANTHER" id="PTHR34072">
    <property type="entry name" value="ENZYMATIC POLYPROTEIN-RELATED"/>
    <property type="match status" value="1"/>
</dbReference>
<comment type="caution">
    <text evidence="1">The sequence shown here is derived from an EMBL/GenBank/DDBJ whole genome shotgun (WGS) entry which is preliminary data.</text>
</comment>
<dbReference type="InterPro" id="IPR043502">
    <property type="entry name" value="DNA/RNA_pol_sf"/>
</dbReference>
<proteinExistence type="predicted"/>
<sequence length="148" mass="16793">MSHLSSMPYVKKRPNETSYQIHSVIGKPKCQLLCRSHPAVRTWPIPSTLKELQCFLGFTNFYHRLNQNYSSVTALFTCLLKGRPKSLAKTIQAFHPPKEAFTTASLTGNLQKPSRVRAVLSQQQGNPSCLHPCAFFQETPRKRSTIMM</sequence>
<dbReference type="Gene3D" id="3.30.70.270">
    <property type="match status" value="1"/>
</dbReference>